<dbReference type="EMBL" id="RHPJ01000004">
    <property type="protein sequence ID" value="TGO04159.1"/>
    <property type="molecule type" value="Genomic_DNA"/>
</dbReference>
<dbReference type="Pfam" id="PF00795">
    <property type="entry name" value="CN_hydrolase"/>
    <property type="match status" value="1"/>
</dbReference>
<proteinExistence type="inferred from homology"/>
<evidence type="ECO:0000313" key="3">
    <source>
        <dbReference type="EMBL" id="TGO04159.1"/>
    </source>
</evidence>
<accession>A0A4Z1DYY9</accession>
<gene>
    <name evidence="3" type="ORF">SERN_2750</name>
</gene>
<dbReference type="PROSITE" id="PS50263">
    <property type="entry name" value="CN_HYDROLASE"/>
    <property type="match status" value="1"/>
</dbReference>
<reference evidence="3 4" key="1">
    <citation type="submission" date="2018-11" db="EMBL/GenBank/DDBJ databases">
        <title>Complete genome sequencing of the Actinobacteria Serinibacter sp. K3-2.</title>
        <authorList>
            <person name="Rakitin A.L."/>
            <person name="Beletsky A.V."/>
            <person name="Mardanov A.V."/>
            <person name="Ravin N.V."/>
            <person name="Gromova A.S."/>
            <person name="Filippova S.N."/>
            <person name="Gal'Chenko V.F."/>
        </authorList>
    </citation>
    <scope>NUCLEOTIDE SEQUENCE [LARGE SCALE GENOMIC DNA]</scope>
    <source>
        <strain evidence="3 4">K3-2</strain>
    </source>
</reference>
<dbReference type="SUPFAM" id="SSF56317">
    <property type="entry name" value="Carbon-nitrogen hydrolase"/>
    <property type="match status" value="1"/>
</dbReference>
<dbReference type="Gene3D" id="3.60.110.10">
    <property type="entry name" value="Carbon-nitrogen hydrolase"/>
    <property type="match status" value="1"/>
</dbReference>
<protein>
    <submittedName>
        <fullName evidence="3">Aliphatic amidase AmiE</fullName>
    </submittedName>
</protein>
<dbReference type="RefSeq" id="WP_135850753.1">
    <property type="nucleotide sequence ID" value="NZ_RHPJ01000004.1"/>
</dbReference>
<comment type="similarity">
    <text evidence="1">Belongs to the carbon-nitrogen hydrolase superfamily. NIT1/NIT2 family.</text>
</comment>
<evidence type="ECO:0000259" key="2">
    <source>
        <dbReference type="PROSITE" id="PS50263"/>
    </source>
</evidence>
<dbReference type="PANTHER" id="PTHR23088:SF27">
    <property type="entry name" value="DEAMINATED GLUTATHIONE AMIDASE"/>
    <property type="match status" value="1"/>
</dbReference>
<dbReference type="InterPro" id="IPR036526">
    <property type="entry name" value="C-N_Hydrolase_sf"/>
</dbReference>
<evidence type="ECO:0000256" key="1">
    <source>
        <dbReference type="ARBA" id="ARBA00010613"/>
    </source>
</evidence>
<keyword evidence="4" id="KW-1185">Reference proteome</keyword>
<evidence type="ECO:0000313" key="4">
    <source>
        <dbReference type="Proteomes" id="UP000297318"/>
    </source>
</evidence>
<dbReference type="InterPro" id="IPR003010">
    <property type="entry name" value="C-N_Hydrolase"/>
</dbReference>
<sequence length="289" mass="29032">MRIAAAQLDAALGLPGVRDGAAAADAIARAAREHAADVVLLPEYASGWSSPLTRDLVQPDDGPFLTAVRAAAAAHGVSVVVGVVLPGLAGGGGRAGRARNVTVVVGPDGAELGRYTKAHLYDAYGSRESDLLEAGDPAGDGAPLTVQLPTAAGPVTLGVLTCYDLRFPEPFRALMGGEGDPRPDVVVLGAAWAAGEGKAEQLRVLARARAIENTVYLAIASQPGDGRTGGSLVVDPAGAVLAEAGDPTADGPAFAVADVDPARLAAVREASPVLAHRRYGVHPLAGNGS</sequence>
<dbReference type="PANTHER" id="PTHR23088">
    <property type="entry name" value="NITRILASE-RELATED"/>
    <property type="match status" value="1"/>
</dbReference>
<feature type="domain" description="CN hydrolase" evidence="2">
    <location>
        <begin position="1"/>
        <end position="261"/>
    </location>
</feature>
<dbReference type="Proteomes" id="UP000297318">
    <property type="component" value="Unassembled WGS sequence"/>
</dbReference>
<dbReference type="AlphaFoldDB" id="A0A4Z1DYY9"/>
<name>A0A4Z1DYY9_9MICO</name>
<organism evidence="3 4">
    <name type="scientific">Serinibacter arcticus</name>
    <dbReference type="NCBI Taxonomy" id="1655435"/>
    <lineage>
        <taxon>Bacteria</taxon>
        <taxon>Bacillati</taxon>
        <taxon>Actinomycetota</taxon>
        <taxon>Actinomycetes</taxon>
        <taxon>Micrococcales</taxon>
        <taxon>Beutenbergiaceae</taxon>
        <taxon>Serinibacter</taxon>
    </lineage>
</organism>
<dbReference type="OrthoDB" id="9811121at2"/>
<comment type="caution">
    <text evidence="3">The sequence shown here is derived from an EMBL/GenBank/DDBJ whole genome shotgun (WGS) entry which is preliminary data.</text>
</comment>